<evidence type="ECO:0000313" key="3">
    <source>
        <dbReference type="Proteomes" id="UP001206925"/>
    </source>
</evidence>
<dbReference type="AlphaFoldDB" id="A0AAD5CXJ5"/>
<reference evidence="2" key="1">
    <citation type="submission" date="2022-06" db="EMBL/GenBank/DDBJ databases">
        <title>Uncovering the hologenomic basis of an extraordinary plant invasion.</title>
        <authorList>
            <person name="Bieker V.C."/>
            <person name="Martin M.D."/>
            <person name="Gilbert T."/>
            <person name="Hodgins K."/>
            <person name="Battlay P."/>
            <person name="Petersen B."/>
            <person name="Wilson J."/>
        </authorList>
    </citation>
    <scope>NUCLEOTIDE SEQUENCE</scope>
    <source>
        <strain evidence="2">AA19_3_7</strain>
        <tissue evidence="2">Leaf</tissue>
    </source>
</reference>
<feature type="transmembrane region" description="Helical" evidence="1">
    <location>
        <begin position="87"/>
        <end position="110"/>
    </location>
</feature>
<gene>
    <name evidence="2" type="ORF">M8C21_026280</name>
</gene>
<dbReference type="Proteomes" id="UP001206925">
    <property type="component" value="Unassembled WGS sequence"/>
</dbReference>
<protein>
    <submittedName>
        <fullName evidence="2">Uncharacterized protein</fullName>
    </submittedName>
</protein>
<proteinExistence type="predicted"/>
<dbReference type="InterPro" id="IPR009943">
    <property type="entry name" value="DUF1475"/>
</dbReference>
<keyword evidence="3" id="KW-1185">Reference proteome</keyword>
<accession>A0AAD5CXJ5</accession>
<keyword evidence="1" id="KW-0472">Membrane</keyword>
<name>A0AAD5CXJ5_AMBAR</name>
<sequence length="124" mass="14132">MILSMYILGSLVGLGYILTQFYKLSSEEYLNDPLYFVLTRRQKRDANGGSLVVVARVFFFILGCLVLGALVYTVIDELSPSNAKCFASCFITFETDIYIHTAMLSVWIAYKEQSWESALFWIVL</sequence>
<evidence type="ECO:0000313" key="2">
    <source>
        <dbReference type="EMBL" id="KAI7750183.1"/>
    </source>
</evidence>
<evidence type="ECO:0000256" key="1">
    <source>
        <dbReference type="SAM" id="Phobius"/>
    </source>
</evidence>
<keyword evidence="1" id="KW-1133">Transmembrane helix</keyword>
<dbReference type="PANTHER" id="PTHR36318">
    <property type="entry name" value="OS06G0581300 PROTEIN"/>
    <property type="match status" value="1"/>
</dbReference>
<dbReference type="Pfam" id="PF07343">
    <property type="entry name" value="DUF1475"/>
    <property type="match status" value="1"/>
</dbReference>
<feature type="transmembrane region" description="Helical" evidence="1">
    <location>
        <begin position="50"/>
        <end position="75"/>
    </location>
</feature>
<dbReference type="EMBL" id="JAMZMK010006189">
    <property type="protein sequence ID" value="KAI7750183.1"/>
    <property type="molecule type" value="Genomic_DNA"/>
</dbReference>
<organism evidence="2 3">
    <name type="scientific">Ambrosia artemisiifolia</name>
    <name type="common">Common ragweed</name>
    <dbReference type="NCBI Taxonomy" id="4212"/>
    <lineage>
        <taxon>Eukaryota</taxon>
        <taxon>Viridiplantae</taxon>
        <taxon>Streptophyta</taxon>
        <taxon>Embryophyta</taxon>
        <taxon>Tracheophyta</taxon>
        <taxon>Spermatophyta</taxon>
        <taxon>Magnoliopsida</taxon>
        <taxon>eudicotyledons</taxon>
        <taxon>Gunneridae</taxon>
        <taxon>Pentapetalae</taxon>
        <taxon>asterids</taxon>
        <taxon>campanulids</taxon>
        <taxon>Asterales</taxon>
        <taxon>Asteraceae</taxon>
        <taxon>Asteroideae</taxon>
        <taxon>Heliantheae alliance</taxon>
        <taxon>Heliantheae</taxon>
        <taxon>Ambrosia</taxon>
    </lineage>
</organism>
<dbReference type="PANTHER" id="PTHR36318:SF4">
    <property type="entry name" value="REVERSE TRANSCRIPTASE, RNA-DEPENDENT DNA POLYMERASE-RELATED"/>
    <property type="match status" value="1"/>
</dbReference>
<comment type="caution">
    <text evidence="2">The sequence shown here is derived from an EMBL/GenBank/DDBJ whole genome shotgun (WGS) entry which is preliminary data.</text>
</comment>
<feature type="non-terminal residue" evidence="2">
    <location>
        <position position="1"/>
    </location>
</feature>
<keyword evidence="1" id="KW-0812">Transmembrane</keyword>